<dbReference type="InterPro" id="IPR029787">
    <property type="entry name" value="Nucleotide_cyclase"/>
</dbReference>
<dbReference type="CDD" id="cd01949">
    <property type="entry name" value="GGDEF"/>
    <property type="match status" value="1"/>
</dbReference>
<reference evidence="4 5" key="1">
    <citation type="journal article" date="2017" name="Front. Microbiol.">
        <title>Comparative Genomic Analysis of the Class Epsilonproteobacteria and Proposed Reclassification to Epsilonbacteraeota (phyl. nov.).</title>
        <authorList>
            <person name="Waite D.W."/>
            <person name="Vanwonterghem I."/>
            <person name="Rinke C."/>
            <person name="Parks D.H."/>
            <person name="Zhang Y."/>
            <person name="Takai K."/>
            <person name="Sievert S.M."/>
            <person name="Simon J."/>
            <person name="Campbell B.J."/>
            <person name="Hanson T.E."/>
            <person name="Woyke T."/>
            <person name="Klotz M.G."/>
            <person name="Hugenholtz P."/>
        </authorList>
    </citation>
    <scope>NUCLEOTIDE SEQUENCE [LARGE SCALE GENOMIC DNA]</scope>
    <source>
        <strain evidence="4">UBA11420</strain>
    </source>
</reference>
<dbReference type="AlphaFoldDB" id="A0A2D3WCI0"/>
<evidence type="ECO:0000259" key="3">
    <source>
        <dbReference type="PROSITE" id="PS50887"/>
    </source>
</evidence>
<dbReference type="PROSITE" id="PS50883">
    <property type="entry name" value="EAL"/>
    <property type="match status" value="1"/>
</dbReference>
<dbReference type="InterPro" id="IPR052163">
    <property type="entry name" value="DGC-Regulatory_Protein"/>
</dbReference>
<dbReference type="InterPro" id="IPR001633">
    <property type="entry name" value="EAL_dom"/>
</dbReference>
<accession>A0A2D3WCI0</accession>
<dbReference type="CDD" id="cd12914">
    <property type="entry name" value="PDC1_DGC_like"/>
    <property type="match status" value="1"/>
</dbReference>
<dbReference type="STRING" id="366522.GCA_001548055_00724"/>
<dbReference type="EMBL" id="DLUG01000132">
    <property type="protein sequence ID" value="DAB36437.1"/>
    <property type="molecule type" value="Genomic_DNA"/>
</dbReference>
<dbReference type="SUPFAM" id="SSF55073">
    <property type="entry name" value="Nucleotide cyclase"/>
    <property type="match status" value="1"/>
</dbReference>
<dbReference type="InterPro" id="IPR043128">
    <property type="entry name" value="Rev_trsase/Diguanyl_cyclase"/>
</dbReference>
<feature type="non-terminal residue" evidence="4">
    <location>
        <position position="552"/>
    </location>
</feature>
<dbReference type="SMART" id="SM00267">
    <property type="entry name" value="GGDEF"/>
    <property type="match status" value="1"/>
</dbReference>
<dbReference type="Proteomes" id="UP000231638">
    <property type="component" value="Unassembled WGS sequence"/>
</dbReference>
<protein>
    <submittedName>
        <fullName evidence="4">GGDEF-domain containing protein</fullName>
    </submittedName>
</protein>
<dbReference type="Gene3D" id="3.30.450.20">
    <property type="entry name" value="PAS domain"/>
    <property type="match status" value="1"/>
</dbReference>
<sequence length="552" mass="63669">MLQLMHADCVKERFVALFKKNIWFIFYSLTLTAVILFLVLSYFKWQNISLKYQIAQENTVELIANATHSLFDTQERLMDVLGAAIAEDDRYVHHPSGIGKYAQALLDNPDVLAFGVTTPEGVFLYGSSDSDPTRIPNLKNRPESYASFMDALSHKGMVFGRTYFTPELQKWAMPIRKTIRDAEGKPLFVMTALLKLTSTFDRLISTVRYRQNLVVSIIRESDSYLQYRSQEHDEYNRTYQKPFPPETMERIWTTIFDTYGLNPKALQNNELLVSFRYQDEHSRRYLSSLKYNAQYKLWIVAQTSFDVIVGEFMETLGLYAGVFLLFGTVFYLLFLLIAQAESKRRADLTYQATHDQLTDLPNRNYLQQTVSSNRIAKDAPPFTLLYIDMDHFKNINDSFGHHYGDRLLVAIANRLKTLLPSDAEIIRYGGDEFILFTQLSEKQAVLDFATHLIETLSKPYTIDTLRFTIGASVGIALYPQHGEDLDMLMRAADIALYASKKLKNSAHIFAETMQEGFLRNVHVEQELRKALDTHELFMVYQPQVDAQERLHG</sequence>
<evidence type="ECO:0000259" key="2">
    <source>
        <dbReference type="PROSITE" id="PS50883"/>
    </source>
</evidence>
<keyword evidence="1" id="KW-0812">Transmembrane</keyword>
<evidence type="ECO:0000313" key="4">
    <source>
        <dbReference type="EMBL" id="DAB36437.1"/>
    </source>
</evidence>
<gene>
    <name evidence="4" type="ORF">CFH80_04840</name>
</gene>
<feature type="transmembrane region" description="Helical" evidence="1">
    <location>
        <begin position="21"/>
        <end position="43"/>
    </location>
</feature>
<dbReference type="PANTHER" id="PTHR46663:SF2">
    <property type="entry name" value="GGDEF DOMAIN-CONTAINING PROTEIN"/>
    <property type="match status" value="1"/>
</dbReference>
<organism evidence="4 5">
    <name type="scientific">Sulfurospirillum cavolei</name>
    <dbReference type="NCBI Taxonomy" id="366522"/>
    <lineage>
        <taxon>Bacteria</taxon>
        <taxon>Pseudomonadati</taxon>
        <taxon>Campylobacterota</taxon>
        <taxon>Epsilonproteobacteria</taxon>
        <taxon>Campylobacterales</taxon>
        <taxon>Sulfurospirillaceae</taxon>
        <taxon>Sulfurospirillum</taxon>
    </lineage>
</organism>
<feature type="domain" description="GGDEF" evidence="3">
    <location>
        <begin position="380"/>
        <end position="511"/>
    </location>
</feature>
<dbReference type="PROSITE" id="PS50887">
    <property type="entry name" value="GGDEF"/>
    <property type="match status" value="1"/>
</dbReference>
<comment type="caution">
    <text evidence="4">The sequence shown here is derived from an EMBL/GenBank/DDBJ whole genome shotgun (WGS) entry which is preliminary data.</text>
</comment>
<keyword evidence="1" id="KW-0472">Membrane</keyword>
<feature type="domain" description="EAL" evidence="2">
    <location>
        <begin position="520"/>
        <end position="552"/>
    </location>
</feature>
<dbReference type="PANTHER" id="PTHR46663">
    <property type="entry name" value="DIGUANYLATE CYCLASE DGCT-RELATED"/>
    <property type="match status" value="1"/>
</dbReference>
<proteinExistence type="predicted"/>
<dbReference type="InterPro" id="IPR000160">
    <property type="entry name" value="GGDEF_dom"/>
</dbReference>
<dbReference type="Pfam" id="PF00990">
    <property type="entry name" value="GGDEF"/>
    <property type="match status" value="1"/>
</dbReference>
<evidence type="ECO:0000256" key="1">
    <source>
        <dbReference type="SAM" id="Phobius"/>
    </source>
</evidence>
<keyword evidence="1" id="KW-1133">Transmembrane helix</keyword>
<dbReference type="Gene3D" id="3.30.70.270">
    <property type="match status" value="1"/>
</dbReference>
<feature type="transmembrane region" description="Helical" evidence="1">
    <location>
        <begin position="316"/>
        <end position="338"/>
    </location>
</feature>
<name>A0A2D3WCI0_9BACT</name>
<dbReference type="NCBIfam" id="TIGR00254">
    <property type="entry name" value="GGDEF"/>
    <property type="match status" value="1"/>
</dbReference>
<evidence type="ECO:0000313" key="5">
    <source>
        <dbReference type="Proteomes" id="UP000231638"/>
    </source>
</evidence>